<keyword evidence="6" id="KW-0408">Iron</keyword>
<evidence type="ECO:0000256" key="4">
    <source>
        <dbReference type="ARBA" id="ARBA00022723"/>
    </source>
</evidence>
<evidence type="ECO:0000256" key="6">
    <source>
        <dbReference type="ARBA" id="ARBA00023004"/>
    </source>
</evidence>
<protein>
    <recommendedName>
        <fullName evidence="3">ribonucleoside-diphosphate reductase</fullName>
        <ecNumber evidence="3">1.17.4.1</ecNumber>
    </recommendedName>
</protein>
<name>A0A513ZZQ1_9CAUD</name>
<dbReference type="InterPro" id="IPR009078">
    <property type="entry name" value="Ferritin-like_SF"/>
</dbReference>
<accession>A0A513ZZQ1</accession>
<organism evidence="7 8">
    <name type="scientific">Aeromonas phage LAh_6</name>
    <dbReference type="NCBI Taxonomy" id="2591030"/>
    <lineage>
        <taxon>Viruses</taxon>
        <taxon>Duplodnaviria</taxon>
        <taxon>Heunggongvirae</taxon>
        <taxon>Uroviricota</taxon>
        <taxon>Caudoviricetes</taxon>
        <taxon>Grimontviridae</taxon>
        <taxon>Lahexavirus</taxon>
        <taxon>Lahexavirus LAh6</taxon>
    </lineage>
</organism>
<dbReference type="CDD" id="cd01049">
    <property type="entry name" value="RNRR2"/>
    <property type="match status" value="1"/>
</dbReference>
<proteinExistence type="inferred from homology"/>
<evidence type="ECO:0000256" key="3">
    <source>
        <dbReference type="ARBA" id="ARBA00012274"/>
    </source>
</evidence>
<dbReference type="GO" id="GO:0046872">
    <property type="term" value="F:metal ion binding"/>
    <property type="evidence" value="ECO:0007669"/>
    <property type="project" value="UniProtKB-KW"/>
</dbReference>
<comment type="similarity">
    <text evidence="2">Belongs to the ribonucleoside diphosphate reductase small chain family.</text>
</comment>
<reference evidence="7 8" key="1">
    <citation type="submission" date="2019-04" db="EMBL/GenBank/DDBJ databases">
        <title>Novel bacteriophages capable of disrupting biofilms from clinical strains of Aeromonas hydrophila with intrinsic antibiotic resistance.</title>
        <authorList>
            <person name="Kabwe M."/>
            <person name="Brown T.L."/>
            <person name="Speirs L."/>
            <person name="Ku H."/>
            <person name="Leach M."/>
            <person name="Chan H.T."/>
            <person name="Petrovski S."/>
            <person name="Lock P."/>
            <person name="Tucci J."/>
        </authorList>
    </citation>
    <scope>NUCLEOTIDE SEQUENCE [LARGE SCALE GENOMIC DNA]</scope>
</reference>
<dbReference type="GO" id="GO:0004748">
    <property type="term" value="F:ribonucleoside-diphosphate reductase activity, thioredoxin disulfide as acceptor"/>
    <property type="evidence" value="ECO:0007669"/>
    <property type="project" value="UniProtKB-EC"/>
</dbReference>
<dbReference type="InterPro" id="IPR033909">
    <property type="entry name" value="RNR_small"/>
</dbReference>
<comment type="cofactor">
    <cofactor evidence="1">
        <name>Fe cation</name>
        <dbReference type="ChEBI" id="CHEBI:24875"/>
    </cofactor>
</comment>
<evidence type="ECO:0000256" key="1">
    <source>
        <dbReference type="ARBA" id="ARBA00001962"/>
    </source>
</evidence>
<dbReference type="UniPathway" id="UPA00326"/>
<dbReference type="EMBL" id="MK838112">
    <property type="protein sequence ID" value="QDH46500.1"/>
    <property type="molecule type" value="Genomic_DNA"/>
</dbReference>
<dbReference type="PANTHER" id="PTHR23409">
    <property type="entry name" value="RIBONUCLEOSIDE-DIPHOSPHATE REDUCTASE SMALL CHAIN"/>
    <property type="match status" value="1"/>
</dbReference>
<dbReference type="PANTHER" id="PTHR23409:SF18">
    <property type="entry name" value="RIBONUCLEOSIDE-DIPHOSPHATE REDUCTASE SUBUNIT M2"/>
    <property type="match status" value="1"/>
</dbReference>
<dbReference type="Proteomes" id="UP000319466">
    <property type="component" value="Segment"/>
</dbReference>
<keyword evidence="8" id="KW-1185">Reference proteome</keyword>
<dbReference type="Gene3D" id="1.10.620.20">
    <property type="entry name" value="Ribonucleotide Reductase, subunit A"/>
    <property type="match status" value="1"/>
</dbReference>
<keyword evidence="5" id="KW-0560">Oxidoreductase</keyword>
<sequence>MAEITKLYEQLPVFQKPKGWVIKYPEFAKLADEQMHSFWPWDEPVVDNDIQDLRTKLTPAELNGITTVLKLFTLYEMHVGEDYWTGRIGRIFHRPEITRMAALFSAVESNSHAPFYNKLNEVLYMDTEEFYSEWEHVKELRDRIHFIEDCAKNEDHGLSIAAFSFIEGSVLYSNFAYIKHFQSQECGKDMIRNVCRGVDLSVADENTHSVGGAMLYNKIASEMKQLFNINLREVHRESIVNMAHTVYNHEEKIIDLIFEQDIQGITKYQMTEFVKHRINLCLKQLGYDEIFNVEDTSIEKWFYQSINSVKFHDFFTGNGSEYNIQWDRSGFGKVWGEVNV</sequence>
<evidence type="ECO:0000256" key="2">
    <source>
        <dbReference type="ARBA" id="ARBA00009303"/>
    </source>
</evidence>
<keyword evidence="4" id="KW-0479">Metal-binding</keyword>
<dbReference type="InterPro" id="IPR000358">
    <property type="entry name" value="RNR_small_fam"/>
</dbReference>
<dbReference type="GO" id="GO:0009263">
    <property type="term" value="P:deoxyribonucleotide biosynthetic process"/>
    <property type="evidence" value="ECO:0007669"/>
    <property type="project" value="InterPro"/>
</dbReference>
<dbReference type="Pfam" id="PF00268">
    <property type="entry name" value="Ribonuc_red_sm"/>
    <property type="match status" value="1"/>
</dbReference>
<evidence type="ECO:0000313" key="7">
    <source>
        <dbReference type="EMBL" id="QDH46500.1"/>
    </source>
</evidence>
<dbReference type="SUPFAM" id="SSF47240">
    <property type="entry name" value="Ferritin-like"/>
    <property type="match status" value="1"/>
</dbReference>
<evidence type="ECO:0000313" key="8">
    <source>
        <dbReference type="Proteomes" id="UP000319466"/>
    </source>
</evidence>
<gene>
    <name evidence="7" type="ORF">LAh6_37</name>
</gene>
<dbReference type="EC" id="1.17.4.1" evidence="3"/>
<dbReference type="InterPro" id="IPR012348">
    <property type="entry name" value="RNR-like"/>
</dbReference>
<evidence type="ECO:0000256" key="5">
    <source>
        <dbReference type="ARBA" id="ARBA00023002"/>
    </source>
</evidence>